<accession>A0A0D0NFH7</accession>
<evidence type="ECO:0008006" key="4">
    <source>
        <dbReference type="Google" id="ProtNLM"/>
    </source>
</evidence>
<reference evidence="2 3" key="1">
    <citation type="submission" date="2015-02" db="EMBL/GenBank/DDBJ databases">
        <title>Draft genome sequence of Kitasatospora griseola MF730-N6, a bafilomycin, terpentecin and satosporin producer.</title>
        <authorList>
            <person name="Arens J.C."/>
            <person name="Haltli B."/>
            <person name="Kerr R.G."/>
        </authorList>
    </citation>
    <scope>NUCLEOTIDE SEQUENCE [LARGE SCALE GENOMIC DNA]</scope>
    <source>
        <strain evidence="2 3">MF730-N6</strain>
    </source>
</reference>
<evidence type="ECO:0000313" key="3">
    <source>
        <dbReference type="Proteomes" id="UP000032066"/>
    </source>
</evidence>
<feature type="compositionally biased region" description="Polar residues" evidence="1">
    <location>
        <begin position="112"/>
        <end position="124"/>
    </location>
</feature>
<dbReference type="OrthoDB" id="5191724at2"/>
<dbReference type="PATRIC" id="fig|2064.6.peg.1465"/>
<dbReference type="Proteomes" id="UP000032066">
    <property type="component" value="Unassembled WGS sequence"/>
</dbReference>
<evidence type="ECO:0000313" key="2">
    <source>
        <dbReference type="EMBL" id="KIQ67060.1"/>
    </source>
</evidence>
<dbReference type="EMBL" id="JXZB01000001">
    <property type="protein sequence ID" value="KIQ67060.1"/>
    <property type="molecule type" value="Genomic_DNA"/>
</dbReference>
<protein>
    <recommendedName>
        <fullName evidence="4">Tail assembly chaperone</fullName>
    </recommendedName>
</protein>
<gene>
    <name evidence="2" type="ORF">TR51_06665</name>
</gene>
<keyword evidence="3" id="KW-1185">Reference proteome</keyword>
<sequence length="138" mass="14870">MGYKPKKKGYRLRFEDPDMDGLVVDVRGLKTGPYLEFQAARATREAGGTAAQGATELMLQMFADAIIEWNLDGDDDQPLPPTMDGLRTLDLDFTMDIINAWMDAINGVSAPLPQTSTDGSTSVEASIPMDVPSASLAS</sequence>
<organism evidence="2 3">
    <name type="scientific">Kitasatospora griseola</name>
    <name type="common">Streptomyces griseolosporeus</name>
    <dbReference type="NCBI Taxonomy" id="2064"/>
    <lineage>
        <taxon>Bacteria</taxon>
        <taxon>Bacillati</taxon>
        <taxon>Actinomycetota</taxon>
        <taxon>Actinomycetes</taxon>
        <taxon>Kitasatosporales</taxon>
        <taxon>Streptomycetaceae</taxon>
        <taxon>Kitasatospora</taxon>
    </lineage>
</organism>
<feature type="region of interest" description="Disordered" evidence="1">
    <location>
        <begin position="112"/>
        <end position="138"/>
    </location>
</feature>
<comment type="caution">
    <text evidence="2">The sequence shown here is derived from an EMBL/GenBank/DDBJ whole genome shotgun (WGS) entry which is preliminary data.</text>
</comment>
<dbReference type="RefSeq" id="WP_043908840.1">
    <property type="nucleotide sequence ID" value="NZ_JXZB01000001.1"/>
</dbReference>
<proteinExistence type="predicted"/>
<evidence type="ECO:0000256" key="1">
    <source>
        <dbReference type="SAM" id="MobiDB-lite"/>
    </source>
</evidence>
<name>A0A0D0NFH7_KITGR</name>
<dbReference type="STRING" id="2064.TR51_06665"/>
<dbReference type="AlphaFoldDB" id="A0A0D0NFH7"/>